<feature type="compositionally biased region" description="Basic residues" evidence="1">
    <location>
        <begin position="241"/>
        <end position="256"/>
    </location>
</feature>
<reference evidence="2" key="1">
    <citation type="submission" date="2023-06" db="EMBL/GenBank/DDBJ databases">
        <title>Survivors Of The Sea: Transcriptome response of Skeletonema marinoi to long-term dormancy.</title>
        <authorList>
            <person name="Pinder M.I.M."/>
            <person name="Kourtchenko O."/>
            <person name="Robertson E.K."/>
            <person name="Larsson T."/>
            <person name="Maumus F."/>
            <person name="Osuna-Cruz C.M."/>
            <person name="Vancaester E."/>
            <person name="Stenow R."/>
            <person name="Vandepoele K."/>
            <person name="Ploug H."/>
            <person name="Bruchert V."/>
            <person name="Godhe A."/>
            <person name="Topel M."/>
        </authorList>
    </citation>
    <scope>NUCLEOTIDE SEQUENCE</scope>
    <source>
        <strain evidence="2">R05AC</strain>
    </source>
</reference>
<sequence length="755" mass="83084">MPGRCVSHVSRESKLIGEKTTETSERGRQLRRSSSLVRSSSRSSSMRSSSQAPADGGRGRGRSVSATRMTRSASVGASGRERLNSSTRNVVHRSTSVSRERTASSVEEIKKKEGDNKVKSSKHRHSTSMTAIESGDRVKSSNRTEVNSHSMESKTSYRERALEFTQKAMEVSEDKGHSQAIVPRGETEPDDHHDDTGDLDESDPVIMIPKIHLEDTSLPPPPPRTSEEKEVHEYRLELRRNHIRQQRRERSKSRTKLKADVVKQQSEEKKPRRARRHSTLKKTNNEDAAIIAPTTEVRKSRRDGNKQSASKPRKRPDSPTPVSAAPVHPSLAVLTALENHRQKIEDTEPERVAAAGKQRHGRRRSSHDHKEKVVKIHDSADVVNDSGDHDDDDAKSTTSSISSASAKHYQMQPEPTNELRSRHPELKGVVSEPAKFPPVNVTVDRSRSRSKSRPREIGVGPVDAPEEGDMQLVVHDKTSSRRLSSAPGSGSGVQKRPSKIEVEKKSSRQQVAVASDNKKVMKHSSRRQLSKTSSSSRSHLAQKSLVTSSARASKRNSRSYSGLVRDAESKNVSGNRTSKSAERSSSVAKSSPALMEGRQRRSKSAATSRSGRSPHTSITQPESLSSDEFLRKTSTKEGPVVIYKKTATRRSRKEEGRETVDSSVDVKPMTAIRISEDEKSHASSISAGSRSTLEESFHSDSKGENKIPADAREKAVSVLKDVKGGAKNFAVKSKSALGGLGLKGTSKKFQSALFM</sequence>
<dbReference type="EMBL" id="JATAAI010000056">
    <property type="protein sequence ID" value="KAK1732933.1"/>
    <property type="molecule type" value="Genomic_DNA"/>
</dbReference>
<feature type="compositionally biased region" description="Basic and acidic residues" evidence="1">
    <location>
        <begin position="257"/>
        <end position="270"/>
    </location>
</feature>
<dbReference type="Proteomes" id="UP001224775">
    <property type="component" value="Unassembled WGS sequence"/>
</dbReference>
<feature type="compositionally biased region" description="Polar residues" evidence="1">
    <location>
        <begin position="141"/>
        <end position="150"/>
    </location>
</feature>
<protein>
    <submittedName>
        <fullName evidence="2">Uncharacterized protein</fullName>
    </submittedName>
</protein>
<feature type="compositionally biased region" description="Basic and acidic residues" evidence="1">
    <location>
        <begin position="185"/>
        <end position="196"/>
    </location>
</feature>
<dbReference type="AlphaFoldDB" id="A0AAD8XT02"/>
<feature type="compositionally biased region" description="Basic residues" evidence="1">
    <location>
        <begin position="520"/>
        <end position="529"/>
    </location>
</feature>
<feature type="compositionally biased region" description="Basic and acidic residues" evidence="1">
    <location>
        <begin position="98"/>
        <end position="118"/>
    </location>
</feature>
<feature type="compositionally biased region" description="Basic residues" evidence="1">
    <location>
        <begin position="357"/>
        <end position="367"/>
    </location>
</feature>
<feature type="compositionally biased region" description="Basic and acidic residues" evidence="1">
    <location>
        <begin position="368"/>
        <end position="380"/>
    </location>
</feature>
<feature type="compositionally biased region" description="Basic and acidic residues" evidence="1">
    <location>
        <begin position="692"/>
        <end position="709"/>
    </location>
</feature>
<feature type="region of interest" description="Disordered" evidence="1">
    <location>
        <begin position="1"/>
        <end position="709"/>
    </location>
</feature>
<feature type="compositionally biased region" description="Basic and acidic residues" evidence="1">
    <location>
        <begin position="225"/>
        <end position="240"/>
    </location>
</feature>
<feature type="compositionally biased region" description="Low complexity" evidence="1">
    <location>
        <begin position="682"/>
        <end position="691"/>
    </location>
</feature>
<feature type="compositionally biased region" description="Polar residues" evidence="1">
    <location>
        <begin position="84"/>
        <end position="97"/>
    </location>
</feature>
<feature type="compositionally biased region" description="Basic and acidic residues" evidence="1">
    <location>
        <begin position="151"/>
        <end position="162"/>
    </location>
</feature>
<keyword evidence="3" id="KW-1185">Reference proteome</keyword>
<feature type="compositionally biased region" description="Basic and acidic residues" evidence="1">
    <location>
        <begin position="296"/>
        <end position="305"/>
    </location>
</feature>
<feature type="compositionally biased region" description="Polar residues" evidence="1">
    <location>
        <begin position="604"/>
        <end position="626"/>
    </location>
</feature>
<feature type="compositionally biased region" description="Basic and acidic residues" evidence="1">
    <location>
        <begin position="417"/>
        <end position="426"/>
    </location>
</feature>
<evidence type="ECO:0000313" key="2">
    <source>
        <dbReference type="EMBL" id="KAK1732933.1"/>
    </source>
</evidence>
<feature type="compositionally biased region" description="Basic and acidic residues" evidence="1">
    <location>
        <begin position="9"/>
        <end position="28"/>
    </location>
</feature>
<evidence type="ECO:0000313" key="3">
    <source>
        <dbReference type="Proteomes" id="UP001224775"/>
    </source>
</evidence>
<gene>
    <name evidence="2" type="ORF">QTG54_016471</name>
</gene>
<organism evidence="2 3">
    <name type="scientific">Skeletonema marinoi</name>
    <dbReference type="NCBI Taxonomy" id="267567"/>
    <lineage>
        <taxon>Eukaryota</taxon>
        <taxon>Sar</taxon>
        <taxon>Stramenopiles</taxon>
        <taxon>Ochrophyta</taxon>
        <taxon>Bacillariophyta</taxon>
        <taxon>Coscinodiscophyceae</taxon>
        <taxon>Thalassiosirophycidae</taxon>
        <taxon>Thalassiosirales</taxon>
        <taxon>Skeletonemataceae</taxon>
        <taxon>Skeletonema</taxon>
        <taxon>Skeletonema marinoi-dohrnii complex</taxon>
    </lineage>
</organism>
<feature type="compositionally biased region" description="Polar residues" evidence="1">
    <location>
        <begin position="64"/>
        <end position="75"/>
    </location>
</feature>
<feature type="compositionally biased region" description="Low complexity" evidence="1">
    <location>
        <begin position="396"/>
        <end position="408"/>
    </location>
</feature>
<accession>A0AAD8XT02</accession>
<comment type="caution">
    <text evidence="2">The sequence shown here is derived from an EMBL/GenBank/DDBJ whole genome shotgun (WGS) entry which is preliminary data.</text>
</comment>
<proteinExistence type="predicted"/>
<name>A0AAD8XT02_9STRA</name>
<feature type="compositionally biased region" description="Basic residues" evidence="1">
    <location>
        <begin position="271"/>
        <end position="280"/>
    </location>
</feature>
<feature type="compositionally biased region" description="Basic and acidic residues" evidence="1">
    <location>
        <begin position="338"/>
        <end position="351"/>
    </location>
</feature>
<evidence type="ECO:0000256" key="1">
    <source>
        <dbReference type="SAM" id="MobiDB-lite"/>
    </source>
</evidence>
<feature type="compositionally biased region" description="Low complexity" evidence="1">
    <location>
        <begin position="32"/>
        <end position="50"/>
    </location>
</feature>